<keyword evidence="4" id="KW-1185">Reference proteome</keyword>
<dbReference type="GO" id="GO:0015074">
    <property type="term" value="P:DNA integration"/>
    <property type="evidence" value="ECO:0007669"/>
    <property type="project" value="InterPro"/>
</dbReference>
<dbReference type="EnsemblBacteria" id="ABD40752">
    <property type="protein sequence ID" value="ABD40752"/>
    <property type="gene ID" value="Mhun_1002"/>
</dbReference>
<dbReference type="InParanoid" id="Q2FPK4"/>
<proteinExistence type="predicted"/>
<accession>Q2FPK4</accession>
<dbReference type="Gene3D" id="1.10.443.10">
    <property type="entry name" value="Intergrase catalytic core"/>
    <property type="match status" value="1"/>
</dbReference>
<dbReference type="InterPro" id="IPR050090">
    <property type="entry name" value="Tyrosine_recombinase_XerCD"/>
</dbReference>
<dbReference type="SUPFAM" id="SSF56349">
    <property type="entry name" value="DNA breaking-rejoining enzymes"/>
    <property type="match status" value="1"/>
</dbReference>
<dbReference type="STRING" id="323259.Mhun_1002"/>
<evidence type="ECO:0000313" key="4">
    <source>
        <dbReference type="Proteomes" id="UP000001941"/>
    </source>
</evidence>
<dbReference type="PANTHER" id="PTHR30349">
    <property type="entry name" value="PHAGE INTEGRASE-RELATED"/>
    <property type="match status" value="1"/>
</dbReference>
<dbReference type="eggNOG" id="arCOG01242">
    <property type="taxonomic scope" value="Archaea"/>
</dbReference>
<evidence type="ECO:0000259" key="2">
    <source>
        <dbReference type="PROSITE" id="PS51898"/>
    </source>
</evidence>
<dbReference type="Proteomes" id="UP000001941">
    <property type="component" value="Chromosome"/>
</dbReference>
<dbReference type="KEGG" id="mhu:Mhun_1002"/>
<dbReference type="AlphaFoldDB" id="Q2FPK4"/>
<dbReference type="OrthoDB" id="3343at2157"/>
<dbReference type="GO" id="GO:0003677">
    <property type="term" value="F:DNA binding"/>
    <property type="evidence" value="ECO:0007669"/>
    <property type="project" value="InterPro"/>
</dbReference>
<keyword evidence="1" id="KW-0233">DNA recombination</keyword>
<dbReference type="RefSeq" id="WP_011448031.1">
    <property type="nucleotide sequence ID" value="NC_007796.1"/>
</dbReference>
<dbReference type="HOGENOM" id="CLU_027562_2_2_2"/>
<dbReference type="EMBL" id="CP000254">
    <property type="protein sequence ID" value="ABD40752.1"/>
    <property type="molecule type" value="Genomic_DNA"/>
</dbReference>
<name>Q2FPK4_METHJ</name>
<protein>
    <submittedName>
        <fullName evidence="3">Phage integrase</fullName>
    </submittedName>
</protein>
<dbReference type="CDD" id="cd00397">
    <property type="entry name" value="DNA_BRE_C"/>
    <property type="match status" value="1"/>
</dbReference>
<gene>
    <name evidence="3" type="ordered locus">Mhun_1002</name>
</gene>
<dbReference type="InterPro" id="IPR002104">
    <property type="entry name" value="Integrase_catalytic"/>
</dbReference>
<dbReference type="PROSITE" id="PS51898">
    <property type="entry name" value="TYR_RECOMBINASE"/>
    <property type="match status" value="1"/>
</dbReference>
<reference evidence="4" key="1">
    <citation type="journal article" date="2016" name="Stand. Genomic Sci.">
        <title>Complete genome sequence of Methanospirillum hungatei type strain JF1.</title>
        <authorList>
            <person name="Gunsalus R.P."/>
            <person name="Cook L.E."/>
            <person name="Crable B."/>
            <person name="Rohlin L."/>
            <person name="McDonald E."/>
            <person name="Mouttaki H."/>
            <person name="Sieber J.R."/>
            <person name="Poweleit N."/>
            <person name="Zhou H."/>
            <person name="Lapidus A.L."/>
            <person name="Daligault H.E."/>
            <person name="Land M."/>
            <person name="Gilna P."/>
            <person name="Ivanova N."/>
            <person name="Kyrpides N."/>
            <person name="Culley D.E."/>
            <person name="McInerney M.J."/>
        </authorList>
    </citation>
    <scope>NUCLEOTIDE SEQUENCE [LARGE SCALE GENOMIC DNA]</scope>
    <source>
        <strain evidence="4">ATCC 27890 / DSM 864 / NBRC 100397 / JF-1</strain>
    </source>
</reference>
<evidence type="ECO:0000313" key="3">
    <source>
        <dbReference type="EMBL" id="ABD40752.1"/>
    </source>
</evidence>
<sequence length="408" mass="45902">MPNNPNQHFYRSDDQYREQIDRTLTRKKEASEITESDEKIIRAFIAELRAVNGISDTRASKLVSNISGLRRWLPPFDQMVTSDIYHAIDQIQHHGFKQNTMADLIRGMRRIALYLCENNMAAPGLDALKIRKIHPPGYDSATKDISDLLTPDQVMSMISHAGSIKNQAIISTLYEGGMRIGEIGNLQWNQVKFHEEHVSISTTFKTGKARTIPLFNSRGYLAQWKNEYSGNADKPGAFVFVKSDGSPYSYAGLVKMIRKAATNAGIEHTITPHVFRHSRITHLIKEGWKESIIKKMCWGSVETDMFKVYLHLCDEDIENEAAGSLGIKRRGRPTIESKRLEPIQCHKCGVVNPFTHSFCSSCGAPLNKDAIQTAEAATSILSDLLTGEKGEDILRELILLQKKKITSE</sequence>
<dbReference type="InterPro" id="IPR013762">
    <property type="entry name" value="Integrase-like_cat_sf"/>
</dbReference>
<dbReference type="GeneID" id="3924562"/>
<dbReference type="GO" id="GO:0006310">
    <property type="term" value="P:DNA recombination"/>
    <property type="evidence" value="ECO:0007669"/>
    <property type="project" value="UniProtKB-KW"/>
</dbReference>
<dbReference type="PANTHER" id="PTHR30349:SF87">
    <property type="entry name" value="TRANSPOSASE A"/>
    <property type="match status" value="1"/>
</dbReference>
<evidence type="ECO:0000256" key="1">
    <source>
        <dbReference type="ARBA" id="ARBA00023172"/>
    </source>
</evidence>
<dbReference type="InterPro" id="IPR011010">
    <property type="entry name" value="DNA_brk_join_enz"/>
</dbReference>
<dbReference type="Pfam" id="PF00589">
    <property type="entry name" value="Phage_integrase"/>
    <property type="match status" value="1"/>
</dbReference>
<organism evidence="3 4">
    <name type="scientific">Methanospirillum hungatei JF-1 (strain ATCC 27890 / DSM 864 / NBRC 100397 / JF-1)</name>
    <dbReference type="NCBI Taxonomy" id="323259"/>
    <lineage>
        <taxon>Archaea</taxon>
        <taxon>Methanobacteriati</taxon>
        <taxon>Methanobacteriota</taxon>
        <taxon>Stenosarchaea group</taxon>
        <taxon>Methanomicrobia</taxon>
        <taxon>Methanomicrobiales</taxon>
        <taxon>Methanospirillaceae</taxon>
        <taxon>Methanospirillum</taxon>
    </lineage>
</organism>
<feature type="domain" description="Tyr recombinase" evidence="2">
    <location>
        <begin position="144"/>
        <end position="322"/>
    </location>
</feature>